<dbReference type="PANTHER" id="PTHR10638:SF41">
    <property type="entry name" value="AMINE OXIDASE"/>
    <property type="match status" value="1"/>
</dbReference>
<protein>
    <recommendedName>
        <fullName evidence="8">Amine oxidase</fullName>
        <ecNumber evidence="8">1.4.3.-</ecNumber>
    </recommendedName>
</protein>
<evidence type="ECO:0000256" key="7">
    <source>
        <dbReference type="PIRSR" id="PIRSR600269-51"/>
    </source>
</evidence>
<dbReference type="EC" id="1.4.3.-" evidence="8"/>
<dbReference type="InterPro" id="IPR015800">
    <property type="entry name" value="Cu_amine_oxidase_N2"/>
</dbReference>
<dbReference type="Gene3D" id="2.70.98.20">
    <property type="entry name" value="Copper amine oxidase, catalytic domain"/>
    <property type="match status" value="1"/>
</dbReference>
<dbReference type="HOGENOM" id="CLU_011500_3_2_5"/>
<reference evidence="12 13" key="1">
    <citation type="submission" date="2006-01" db="EMBL/GenBank/DDBJ databases">
        <title>Complete sequence of Rhodopseudomonas palustris HaA2.</title>
        <authorList>
            <consortium name="US DOE Joint Genome Institute"/>
            <person name="Copeland A."/>
            <person name="Lucas S."/>
            <person name="Lapidus A."/>
            <person name="Barry K."/>
            <person name="Detter J.C."/>
            <person name="Glavina T."/>
            <person name="Hammon N."/>
            <person name="Israni S."/>
            <person name="Pitluck S."/>
            <person name="Chain P."/>
            <person name="Malfatti S."/>
            <person name="Shin M."/>
            <person name="Vergez L."/>
            <person name="Schmutz J."/>
            <person name="Larimer F."/>
            <person name="Land M."/>
            <person name="Hauser L."/>
            <person name="Pelletier D.A."/>
            <person name="Kyrpides N."/>
            <person name="Anderson I."/>
            <person name="Oda Y."/>
            <person name="Harwood C.S."/>
            <person name="Richardson P."/>
        </authorList>
    </citation>
    <scope>NUCLEOTIDE SEQUENCE [LARGE SCALE GENOMIC DNA]</scope>
    <source>
        <strain evidence="12 13">HaA2</strain>
    </source>
</reference>
<feature type="active site" description="Schiff-base intermediate with substrate; via topaquinone" evidence="6">
    <location>
        <position position="392"/>
    </location>
</feature>
<evidence type="ECO:0000256" key="4">
    <source>
        <dbReference type="ARBA" id="ARBA00023002"/>
    </source>
</evidence>
<dbReference type="SUPFAM" id="SSF54416">
    <property type="entry name" value="Amine oxidase N-terminal region"/>
    <property type="match status" value="2"/>
</dbReference>
<dbReference type="STRING" id="316058.RPB_1133"/>
<feature type="modified residue" description="2',4',5'-topaquinone" evidence="7">
    <location>
        <position position="392"/>
    </location>
</feature>
<keyword evidence="2 8" id="KW-0479">Metal-binding</keyword>
<dbReference type="InterPro" id="IPR000269">
    <property type="entry name" value="Cu_amine_oxidase"/>
</dbReference>
<dbReference type="PROSITE" id="PS01164">
    <property type="entry name" value="COPPER_AMINE_OXID_1"/>
    <property type="match status" value="1"/>
</dbReference>
<evidence type="ECO:0000313" key="13">
    <source>
        <dbReference type="Proteomes" id="UP000008809"/>
    </source>
</evidence>
<accession>Q2J117</accession>
<dbReference type="GO" id="GO:0008131">
    <property type="term" value="F:primary methylamine oxidase activity"/>
    <property type="evidence" value="ECO:0007669"/>
    <property type="project" value="InterPro"/>
</dbReference>
<dbReference type="AlphaFoldDB" id="Q2J117"/>
<dbReference type="NCBIfam" id="NF008559">
    <property type="entry name" value="PRK11504.1"/>
    <property type="match status" value="1"/>
</dbReference>
<dbReference type="OrthoDB" id="9772590at2"/>
<evidence type="ECO:0000259" key="10">
    <source>
        <dbReference type="Pfam" id="PF02727"/>
    </source>
</evidence>
<feature type="active site" description="Proton acceptor" evidence="6">
    <location>
        <position position="308"/>
    </location>
</feature>
<evidence type="ECO:0000256" key="2">
    <source>
        <dbReference type="ARBA" id="ARBA00022723"/>
    </source>
</evidence>
<feature type="domain" description="Copper amine oxidase N2-terminal" evidence="10">
    <location>
        <begin position="23"/>
        <end position="84"/>
    </location>
</feature>
<evidence type="ECO:0000259" key="11">
    <source>
        <dbReference type="Pfam" id="PF02728"/>
    </source>
</evidence>
<feature type="domain" description="Copper amine oxidase N3-terminal" evidence="11">
    <location>
        <begin position="113"/>
        <end position="213"/>
    </location>
</feature>
<feature type="domain" description="Copper amine oxidase catalytic" evidence="9">
    <location>
        <begin position="235"/>
        <end position="633"/>
    </location>
</feature>
<gene>
    <name evidence="12" type="ordered locus">RPB_1133</name>
</gene>
<evidence type="ECO:0000259" key="9">
    <source>
        <dbReference type="Pfam" id="PF01179"/>
    </source>
</evidence>
<dbReference type="InterPro" id="IPR015798">
    <property type="entry name" value="Cu_amine_oxidase_C"/>
</dbReference>
<dbReference type="Pfam" id="PF02728">
    <property type="entry name" value="Cu_amine_oxidN3"/>
    <property type="match status" value="1"/>
</dbReference>
<proteinExistence type="inferred from homology"/>
<dbReference type="InterPro" id="IPR015802">
    <property type="entry name" value="Cu_amine_oxidase_N3"/>
</dbReference>
<comment type="PTM">
    <text evidence="7 8">Topaquinone (TPQ) is generated by copper-dependent autoxidation of a specific tyrosyl residue.</text>
</comment>
<organism evidence="12 13">
    <name type="scientific">Rhodopseudomonas palustris (strain HaA2)</name>
    <dbReference type="NCBI Taxonomy" id="316058"/>
    <lineage>
        <taxon>Bacteria</taxon>
        <taxon>Pseudomonadati</taxon>
        <taxon>Pseudomonadota</taxon>
        <taxon>Alphaproteobacteria</taxon>
        <taxon>Hyphomicrobiales</taxon>
        <taxon>Nitrobacteraceae</taxon>
        <taxon>Rhodopseudomonas</taxon>
    </lineage>
</organism>
<comment type="similarity">
    <text evidence="1 8">Belongs to the copper/topaquinone oxidase family.</text>
</comment>
<sequence length="652" mass="72206">MSLAEDTSCCHAAAAAEAPAVQHPLQPLTPAEITRVAAIVSADPPYGTDTRFETIELLEPEKAVVRAFKPGMPIARNARVSVFSTIRIGVTRLFVSLDAGTIMSRKEFPTARPMIQLEQFLAIEDFVRAHPEFIAGCARRGITDMTTVCVDPWSAGNFGIPGEDGRHLCHVFAWQRLRENENFYAHPIEGLNAVIDLKTWEVIRVDDYGVVPIPKIEANYEREFIESKRAPLKPINVTQPQGVSFKIEGRALTWDKWSFVIGFNAREALTLHDIKYDGRPVAHRASLVEMVVPYGSPDNGHFRKNVFDIGEYGIGKLANSLKLGCDCLGAIEYLDVHLNTMNGDVMTIEKAICIHEEDSGLLWKHWDFRTDRAEVRRARKLVVSSICTVGNYEYALYWYFHIDGAIEFEMKATGIINTAACIPGQPGKYAREVLPGVVGHIHQHIFCARLDMAVDGDANSIVECNTYAEEEGPHNPHGNAFYEAETLLGSELSAARRANPASHRYWKVINPNKLNYAGTPVGYKLEAMNCVTPFVGANSPSGKRAGFVQNHVWVTAFDPDERYPAGEYMNHSDGSGGLPDFIKQDRPLENADIVLWHVFGLHHPVRLEDFPVQPCISTGFKLVPHGFFNGNPGIDLPPEVNAASCCANATTA</sequence>
<evidence type="ECO:0000256" key="3">
    <source>
        <dbReference type="ARBA" id="ARBA00022772"/>
    </source>
</evidence>
<dbReference type="RefSeq" id="WP_011440032.1">
    <property type="nucleotide sequence ID" value="NC_007778.1"/>
</dbReference>
<keyword evidence="5 8" id="KW-0186">Copper</keyword>
<dbReference type="EMBL" id="CP000250">
    <property type="protein sequence ID" value="ABD05843.1"/>
    <property type="molecule type" value="Genomic_DNA"/>
</dbReference>
<dbReference type="KEGG" id="rpb:RPB_1133"/>
<dbReference type="GO" id="GO:0009308">
    <property type="term" value="P:amine metabolic process"/>
    <property type="evidence" value="ECO:0007669"/>
    <property type="project" value="UniProtKB-UniRule"/>
</dbReference>
<dbReference type="InterPro" id="IPR049948">
    <property type="entry name" value="Cu_Am_ox_TPQ-bd"/>
</dbReference>
<dbReference type="Proteomes" id="UP000008809">
    <property type="component" value="Chromosome"/>
</dbReference>
<keyword evidence="3 6" id="KW-0801">TPQ</keyword>
<dbReference type="eggNOG" id="COG3733">
    <property type="taxonomic scope" value="Bacteria"/>
</dbReference>
<evidence type="ECO:0000256" key="1">
    <source>
        <dbReference type="ARBA" id="ARBA00007983"/>
    </source>
</evidence>
<dbReference type="InterPro" id="IPR016182">
    <property type="entry name" value="Cu_amine_oxidase_N-reg"/>
</dbReference>
<dbReference type="SUPFAM" id="SSF49998">
    <property type="entry name" value="Amine oxidase catalytic domain"/>
    <property type="match status" value="1"/>
</dbReference>
<dbReference type="Gene3D" id="3.10.450.40">
    <property type="match status" value="2"/>
</dbReference>
<evidence type="ECO:0000256" key="8">
    <source>
        <dbReference type="RuleBase" id="RU000672"/>
    </source>
</evidence>
<name>Q2J117_RHOP2</name>
<evidence type="ECO:0000256" key="6">
    <source>
        <dbReference type="PIRSR" id="PIRSR600269-50"/>
    </source>
</evidence>
<keyword evidence="4 8" id="KW-0560">Oxidoreductase</keyword>
<dbReference type="GO" id="GO:0005507">
    <property type="term" value="F:copper ion binding"/>
    <property type="evidence" value="ECO:0007669"/>
    <property type="project" value="InterPro"/>
</dbReference>
<evidence type="ECO:0000313" key="12">
    <source>
        <dbReference type="EMBL" id="ABD05843.1"/>
    </source>
</evidence>
<keyword evidence="13" id="KW-1185">Reference proteome</keyword>
<dbReference type="Pfam" id="PF01179">
    <property type="entry name" value="Cu_amine_oxid"/>
    <property type="match status" value="1"/>
</dbReference>
<dbReference type="Pfam" id="PF02727">
    <property type="entry name" value="Cu_amine_oxidN2"/>
    <property type="match status" value="1"/>
</dbReference>
<dbReference type="GO" id="GO:0048038">
    <property type="term" value="F:quinone binding"/>
    <property type="evidence" value="ECO:0007669"/>
    <property type="project" value="InterPro"/>
</dbReference>
<comment type="cofactor">
    <cofactor evidence="8">
        <name>Cu cation</name>
        <dbReference type="ChEBI" id="CHEBI:23378"/>
    </cofactor>
    <text evidence="8">Contains 1 topaquinone per subunit.</text>
</comment>
<dbReference type="PANTHER" id="PTHR10638">
    <property type="entry name" value="COPPER AMINE OXIDASE"/>
    <property type="match status" value="1"/>
</dbReference>
<dbReference type="InterPro" id="IPR036460">
    <property type="entry name" value="Cu_amine_oxidase_C_sf"/>
</dbReference>
<evidence type="ECO:0000256" key="5">
    <source>
        <dbReference type="ARBA" id="ARBA00023008"/>
    </source>
</evidence>